<reference evidence="2 3" key="1">
    <citation type="submission" date="2019-12" db="EMBL/GenBank/DDBJ databases">
        <title>Paenibacillus sp. nov., an endophytic bacterium isolated from the stem of Dendrobium.</title>
        <authorList>
            <person name="Zhao R."/>
        </authorList>
    </citation>
    <scope>NUCLEOTIDE SEQUENCE [LARGE SCALE GENOMIC DNA]</scope>
    <source>
        <strain evidence="2 3">HJL G12</strain>
    </source>
</reference>
<feature type="transmembrane region" description="Helical" evidence="1">
    <location>
        <begin position="191"/>
        <end position="210"/>
    </location>
</feature>
<dbReference type="RefSeq" id="WP_160500467.1">
    <property type="nucleotide sequence ID" value="NZ_WUBI01000005.1"/>
</dbReference>
<evidence type="ECO:0000313" key="3">
    <source>
        <dbReference type="Proteomes" id="UP000460318"/>
    </source>
</evidence>
<evidence type="ECO:0000313" key="2">
    <source>
        <dbReference type="EMBL" id="MWV46873.1"/>
    </source>
</evidence>
<protein>
    <submittedName>
        <fullName evidence="2">ABC transporter permease</fullName>
    </submittedName>
</protein>
<organism evidence="2 3">
    <name type="scientific">Paenibacillus dendrobii</name>
    <dbReference type="NCBI Taxonomy" id="2691084"/>
    <lineage>
        <taxon>Bacteria</taxon>
        <taxon>Bacillati</taxon>
        <taxon>Bacillota</taxon>
        <taxon>Bacilli</taxon>
        <taxon>Bacillales</taxon>
        <taxon>Paenibacillaceae</taxon>
        <taxon>Paenibacillus</taxon>
    </lineage>
</organism>
<dbReference type="Proteomes" id="UP000460318">
    <property type="component" value="Unassembled WGS sequence"/>
</dbReference>
<dbReference type="GO" id="GO:0016020">
    <property type="term" value="C:membrane"/>
    <property type="evidence" value="ECO:0007669"/>
    <property type="project" value="InterPro"/>
</dbReference>
<feature type="transmembrane region" description="Helical" evidence="1">
    <location>
        <begin position="134"/>
        <end position="154"/>
    </location>
</feature>
<feature type="transmembrane region" description="Helical" evidence="1">
    <location>
        <begin position="281"/>
        <end position="300"/>
    </location>
</feature>
<keyword evidence="1" id="KW-0812">Transmembrane</keyword>
<feature type="transmembrane region" description="Helical" evidence="1">
    <location>
        <begin position="166"/>
        <end position="185"/>
    </location>
</feature>
<feature type="transmembrane region" description="Helical" evidence="1">
    <location>
        <begin position="58"/>
        <end position="80"/>
    </location>
</feature>
<feature type="transmembrane region" description="Helical" evidence="1">
    <location>
        <begin position="306"/>
        <end position="326"/>
    </location>
</feature>
<sequence length="407" mass="46700">MDLTKLRLERRGRFWGKEVMPYLGYVIQSGVAVLLLFLLIAFSAWYTSLVQHIPEGLPIRWIMLILFVPLTVNSSFRTYLQPADTVFLLPQESKMSQYFNASWISGVIYKLLGIALVFLISWPLYVRSDTHPKAFWFFLIVLVALKLLASYGCWKELRMVSRRTSMAYRLLRYVILALSIAAWLWQPAGRSMIFILLLAVTYFVALRIPAKHLVAWERLIAQEKTHSGRVLMMLGWFVNVPGRQQRIYSRKWLSWAGNRIPWKPEAAYRYLLMKSFVRSDIFGIVLRAGILGALLVWWTRSGMLGSGIYLFFVFLAGVQLSSLLRYHSESFWLHVYPIPPGSRRTNAIGLAFQIQLLLAVLIWLPLLGTGAGRLGTAFMTLAAGVILCLLFRFFAGRKKTADDDDDE</sequence>
<gene>
    <name evidence="2" type="ORF">GRF59_25005</name>
</gene>
<keyword evidence="1" id="KW-0472">Membrane</keyword>
<keyword evidence="1" id="KW-1133">Transmembrane helix</keyword>
<feature type="transmembrane region" description="Helical" evidence="1">
    <location>
        <begin position="101"/>
        <end position="122"/>
    </location>
</feature>
<feature type="transmembrane region" description="Helical" evidence="1">
    <location>
        <begin position="347"/>
        <end position="368"/>
    </location>
</feature>
<proteinExistence type="predicted"/>
<keyword evidence="3" id="KW-1185">Reference proteome</keyword>
<evidence type="ECO:0000256" key="1">
    <source>
        <dbReference type="SAM" id="Phobius"/>
    </source>
</evidence>
<dbReference type="PIRSF" id="PIRSF037259">
    <property type="entry name" value="EcsB_ABC"/>
    <property type="match status" value="1"/>
</dbReference>
<dbReference type="Pfam" id="PF05975">
    <property type="entry name" value="EcsB"/>
    <property type="match status" value="1"/>
</dbReference>
<accession>A0A7X3INN8</accession>
<feature type="transmembrane region" description="Helical" evidence="1">
    <location>
        <begin position="374"/>
        <end position="395"/>
    </location>
</feature>
<dbReference type="InterPro" id="IPR010288">
    <property type="entry name" value="EcsB_ABC"/>
</dbReference>
<comment type="caution">
    <text evidence="2">The sequence shown here is derived from an EMBL/GenBank/DDBJ whole genome shotgun (WGS) entry which is preliminary data.</text>
</comment>
<feature type="transmembrane region" description="Helical" evidence="1">
    <location>
        <begin position="21"/>
        <end position="46"/>
    </location>
</feature>
<dbReference type="EMBL" id="WUBI01000005">
    <property type="protein sequence ID" value="MWV46873.1"/>
    <property type="molecule type" value="Genomic_DNA"/>
</dbReference>
<name>A0A7X3INN8_9BACL</name>
<dbReference type="AlphaFoldDB" id="A0A7X3INN8"/>